<protein>
    <submittedName>
        <fullName evidence="1">Uncharacterized protein</fullName>
    </submittedName>
</protein>
<gene>
    <name evidence="1" type="ORF">SKAU_G00349960</name>
</gene>
<keyword evidence="2" id="KW-1185">Reference proteome</keyword>
<evidence type="ECO:0000313" key="1">
    <source>
        <dbReference type="EMBL" id="KAJ8340363.1"/>
    </source>
</evidence>
<dbReference type="Proteomes" id="UP001152622">
    <property type="component" value="Chromosome 16"/>
</dbReference>
<accession>A0A9Q1IFX4</accession>
<dbReference type="EMBL" id="JAINUF010000016">
    <property type="protein sequence ID" value="KAJ8340363.1"/>
    <property type="molecule type" value="Genomic_DNA"/>
</dbReference>
<organism evidence="1 2">
    <name type="scientific">Synaphobranchus kaupii</name>
    <name type="common">Kaup's arrowtooth eel</name>
    <dbReference type="NCBI Taxonomy" id="118154"/>
    <lineage>
        <taxon>Eukaryota</taxon>
        <taxon>Metazoa</taxon>
        <taxon>Chordata</taxon>
        <taxon>Craniata</taxon>
        <taxon>Vertebrata</taxon>
        <taxon>Euteleostomi</taxon>
        <taxon>Actinopterygii</taxon>
        <taxon>Neopterygii</taxon>
        <taxon>Teleostei</taxon>
        <taxon>Anguilliformes</taxon>
        <taxon>Synaphobranchidae</taxon>
        <taxon>Synaphobranchus</taxon>
    </lineage>
</organism>
<proteinExistence type="predicted"/>
<sequence length="72" mass="7443">MCTADHETNSVSKASFRAGAVSGAALPHGPSYCVAFAEERKRQLPAAPHGRVGRSEGPISPCFTPLATLCSS</sequence>
<evidence type="ECO:0000313" key="2">
    <source>
        <dbReference type="Proteomes" id="UP001152622"/>
    </source>
</evidence>
<name>A0A9Q1IFX4_SYNKA</name>
<dbReference type="AlphaFoldDB" id="A0A9Q1IFX4"/>
<comment type="caution">
    <text evidence="1">The sequence shown here is derived from an EMBL/GenBank/DDBJ whole genome shotgun (WGS) entry which is preliminary data.</text>
</comment>
<reference evidence="1" key="1">
    <citation type="journal article" date="2023" name="Science">
        <title>Genome structures resolve the early diversification of teleost fishes.</title>
        <authorList>
            <person name="Parey E."/>
            <person name="Louis A."/>
            <person name="Montfort J."/>
            <person name="Bouchez O."/>
            <person name="Roques C."/>
            <person name="Iampietro C."/>
            <person name="Lluch J."/>
            <person name="Castinel A."/>
            <person name="Donnadieu C."/>
            <person name="Desvignes T."/>
            <person name="Floi Bucao C."/>
            <person name="Jouanno E."/>
            <person name="Wen M."/>
            <person name="Mejri S."/>
            <person name="Dirks R."/>
            <person name="Jansen H."/>
            <person name="Henkel C."/>
            <person name="Chen W.J."/>
            <person name="Zahm M."/>
            <person name="Cabau C."/>
            <person name="Klopp C."/>
            <person name="Thompson A.W."/>
            <person name="Robinson-Rechavi M."/>
            <person name="Braasch I."/>
            <person name="Lecointre G."/>
            <person name="Bobe J."/>
            <person name="Postlethwait J.H."/>
            <person name="Berthelot C."/>
            <person name="Roest Crollius H."/>
            <person name="Guiguen Y."/>
        </authorList>
    </citation>
    <scope>NUCLEOTIDE SEQUENCE</scope>
    <source>
        <strain evidence="1">WJC10195</strain>
    </source>
</reference>